<evidence type="ECO:0000313" key="3">
    <source>
        <dbReference type="Proteomes" id="UP000198767"/>
    </source>
</evidence>
<gene>
    <name evidence="2" type="ORF">SAMN04488118_11733</name>
</gene>
<keyword evidence="1" id="KW-0812">Transmembrane</keyword>
<name>A0A1G5RHH0_9RHOB</name>
<keyword evidence="1" id="KW-0472">Membrane</keyword>
<keyword evidence="1" id="KW-1133">Transmembrane helix</keyword>
<dbReference type="AlphaFoldDB" id="A0A1G5RHH0"/>
<keyword evidence="3" id="KW-1185">Reference proteome</keyword>
<evidence type="ECO:0000313" key="2">
    <source>
        <dbReference type="EMBL" id="SCZ73477.1"/>
    </source>
</evidence>
<sequence length="98" mass="11014">MAVLRFMIWNLMMLIRRPVQFVVRVFMFISLGAAIGAVVVIFTGTGNAQLDESVPFIARLMAPLILAGTYFMWSGISYLYDSAVFRLTPEGRTVTLFD</sequence>
<dbReference type="EMBL" id="FMWG01000017">
    <property type="protein sequence ID" value="SCZ73477.1"/>
    <property type="molecule type" value="Genomic_DNA"/>
</dbReference>
<evidence type="ECO:0000256" key="1">
    <source>
        <dbReference type="SAM" id="Phobius"/>
    </source>
</evidence>
<dbReference type="OrthoDB" id="7873806at2"/>
<dbReference type="Proteomes" id="UP000198767">
    <property type="component" value="Unassembled WGS sequence"/>
</dbReference>
<accession>A0A1G5RHH0</accession>
<proteinExistence type="predicted"/>
<dbReference type="RefSeq" id="WP_090221090.1">
    <property type="nucleotide sequence ID" value="NZ_FMWG01000017.1"/>
</dbReference>
<protein>
    <submittedName>
        <fullName evidence="2">Uncharacterized protein</fullName>
    </submittedName>
</protein>
<feature type="transmembrane region" description="Helical" evidence="1">
    <location>
        <begin position="21"/>
        <end position="44"/>
    </location>
</feature>
<feature type="transmembrane region" description="Helical" evidence="1">
    <location>
        <begin position="56"/>
        <end position="80"/>
    </location>
</feature>
<organism evidence="2 3">
    <name type="scientific">Epibacterium ulvae</name>
    <dbReference type="NCBI Taxonomy" id="1156985"/>
    <lineage>
        <taxon>Bacteria</taxon>
        <taxon>Pseudomonadati</taxon>
        <taxon>Pseudomonadota</taxon>
        <taxon>Alphaproteobacteria</taxon>
        <taxon>Rhodobacterales</taxon>
        <taxon>Roseobacteraceae</taxon>
        <taxon>Epibacterium</taxon>
    </lineage>
</organism>
<reference evidence="2 3" key="1">
    <citation type="submission" date="2016-10" db="EMBL/GenBank/DDBJ databases">
        <authorList>
            <person name="de Groot N.N."/>
        </authorList>
    </citation>
    <scope>NUCLEOTIDE SEQUENCE [LARGE SCALE GENOMIC DNA]</scope>
    <source>
        <strain evidence="2 3">U95</strain>
    </source>
</reference>
<dbReference type="STRING" id="1156985.SAMN04488118_11733"/>